<dbReference type="AlphaFoldDB" id="A0A1W1UMX2"/>
<evidence type="ECO:0000313" key="2">
    <source>
        <dbReference type="EMBL" id="SMB82373.1"/>
    </source>
</evidence>
<dbReference type="Gene3D" id="3.30.700.10">
    <property type="entry name" value="Glycoprotein, Type 4 Pilin"/>
    <property type="match status" value="1"/>
</dbReference>
<dbReference type="EMBL" id="FWWR01000009">
    <property type="protein sequence ID" value="SMB82373.1"/>
    <property type="molecule type" value="Genomic_DNA"/>
</dbReference>
<dbReference type="SUPFAM" id="SSF54523">
    <property type="entry name" value="Pili subunits"/>
    <property type="match status" value="1"/>
</dbReference>
<gene>
    <name evidence="2" type="ORF">SAMN00017477_0453</name>
</gene>
<feature type="transmembrane region" description="Helical" evidence="1">
    <location>
        <begin position="6"/>
        <end position="28"/>
    </location>
</feature>
<dbReference type="InterPro" id="IPR016785">
    <property type="entry name" value="ComGD"/>
</dbReference>
<proteinExistence type="predicted"/>
<protein>
    <submittedName>
        <fullName evidence="2">Prepilin-type N-terminal cleavage/methylation domain-containing protein</fullName>
    </submittedName>
</protein>
<dbReference type="InterPro" id="IPR012902">
    <property type="entry name" value="N_methyl_site"/>
</dbReference>
<dbReference type="RefSeq" id="WP_084230133.1">
    <property type="nucleotide sequence ID" value="NZ_FWWR01000009.1"/>
</dbReference>
<dbReference type="PROSITE" id="PS00409">
    <property type="entry name" value="PROKAR_NTER_METHYL"/>
    <property type="match status" value="1"/>
</dbReference>
<dbReference type="NCBIfam" id="TIGR02532">
    <property type="entry name" value="IV_pilin_GFxxxE"/>
    <property type="match status" value="1"/>
</dbReference>
<organism evidence="2 3">
    <name type="scientific">Peptoniphilus asaccharolyticus DSM 20463</name>
    <dbReference type="NCBI Taxonomy" id="573058"/>
    <lineage>
        <taxon>Bacteria</taxon>
        <taxon>Bacillati</taxon>
        <taxon>Bacillota</taxon>
        <taxon>Tissierellia</taxon>
        <taxon>Tissierellales</taxon>
        <taxon>Peptoniphilaceae</taxon>
        <taxon>Peptoniphilus</taxon>
    </lineage>
</organism>
<sequence length="138" mass="15378">MKRGFTLIELVVVLGIVVILFSVGLSSIRGVNSYKQKIAVKNFIADLNVARGFAISNNSEITVKITPTSYEYDLNGEKFFKELPNGLELVPETKDFKDIVFTRRGVSSNEAGRTIDFRTDKKTYTVTIAPVTGKVRIK</sequence>
<keyword evidence="1" id="KW-0812">Transmembrane</keyword>
<evidence type="ECO:0000256" key="1">
    <source>
        <dbReference type="SAM" id="Phobius"/>
    </source>
</evidence>
<dbReference type="InterPro" id="IPR045584">
    <property type="entry name" value="Pilin-like"/>
</dbReference>
<dbReference type="Pfam" id="PF07963">
    <property type="entry name" value="N_methyl"/>
    <property type="match status" value="1"/>
</dbReference>
<keyword evidence="3" id="KW-1185">Reference proteome</keyword>
<dbReference type="OrthoDB" id="9933397at2"/>
<accession>A0A1W1UMX2</accession>
<dbReference type="GO" id="GO:0030420">
    <property type="term" value="P:establishment of competence for transformation"/>
    <property type="evidence" value="ECO:0007669"/>
    <property type="project" value="InterPro"/>
</dbReference>
<evidence type="ECO:0000313" key="3">
    <source>
        <dbReference type="Proteomes" id="UP000192368"/>
    </source>
</evidence>
<dbReference type="Proteomes" id="UP000192368">
    <property type="component" value="Unassembled WGS sequence"/>
</dbReference>
<name>A0A1W1UMX2_PEPAS</name>
<dbReference type="STRING" id="573058.SAMN00017477_0453"/>
<dbReference type="PIRSF" id="PIRSF021292">
    <property type="entry name" value="Competence_ComGD"/>
    <property type="match status" value="1"/>
</dbReference>
<keyword evidence="1" id="KW-1133">Transmembrane helix</keyword>
<reference evidence="3" key="1">
    <citation type="submission" date="2017-04" db="EMBL/GenBank/DDBJ databases">
        <authorList>
            <person name="Varghese N."/>
            <person name="Submissions S."/>
        </authorList>
    </citation>
    <scope>NUCLEOTIDE SEQUENCE [LARGE SCALE GENOMIC DNA]</scope>
    <source>
        <strain evidence="3">DSM 20463</strain>
    </source>
</reference>
<keyword evidence="1" id="KW-0472">Membrane</keyword>